<proteinExistence type="predicted"/>
<evidence type="ECO:0000256" key="1">
    <source>
        <dbReference type="SAM" id="MobiDB-lite"/>
    </source>
</evidence>
<dbReference type="Proteomes" id="UP000002029">
    <property type="component" value="Chromosome"/>
</dbReference>
<dbReference type="STRING" id="479432.Sros_7123"/>
<evidence type="ECO:0000313" key="2">
    <source>
        <dbReference type="EMBL" id="ACZ89818.1"/>
    </source>
</evidence>
<protein>
    <submittedName>
        <fullName evidence="2">Uncharacterized protein</fullName>
    </submittedName>
</protein>
<keyword evidence="3" id="KW-1185">Reference proteome</keyword>
<feature type="region of interest" description="Disordered" evidence="1">
    <location>
        <begin position="1"/>
        <end position="46"/>
    </location>
</feature>
<sequence length="46" mass="4880">MRDVSAPPGPEIPGAEARTEAPPRPEALIRVRPGHGETGHESIVKL</sequence>
<reference evidence="2 3" key="1">
    <citation type="journal article" date="2010" name="Stand. Genomic Sci.">
        <title>Complete genome sequence of Streptosporangium roseum type strain (NI 9100).</title>
        <authorList>
            <person name="Nolan M."/>
            <person name="Sikorski J."/>
            <person name="Jando M."/>
            <person name="Lucas S."/>
            <person name="Lapidus A."/>
            <person name="Glavina Del Rio T."/>
            <person name="Chen F."/>
            <person name="Tice H."/>
            <person name="Pitluck S."/>
            <person name="Cheng J.F."/>
            <person name="Chertkov O."/>
            <person name="Sims D."/>
            <person name="Meincke L."/>
            <person name="Brettin T."/>
            <person name="Han C."/>
            <person name="Detter J.C."/>
            <person name="Bruce D."/>
            <person name="Goodwin L."/>
            <person name="Land M."/>
            <person name="Hauser L."/>
            <person name="Chang Y.J."/>
            <person name="Jeffries C.D."/>
            <person name="Ivanova N."/>
            <person name="Mavromatis K."/>
            <person name="Mikhailova N."/>
            <person name="Chen A."/>
            <person name="Palaniappan K."/>
            <person name="Chain P."/>
            <person name="Rohde M."/>
            <person name="Goker M."/>
            <person name="Bristow J."/>
            <person name="Eisen J.A."/>
            <person name="Markowitz V."/>
            <person name="Hugenholtz P."/>
            <person name="Kyrpides N.C."/>
            <person name="Klenk H.P."/>
        </authorList>
    </citation>
    <scope>NUCLEOTIDE SEQUENCE [LARGE SCALE GENOMIC DNA]</scope>
    <source>
        <strain evidence="3">ATCC 12428 / DSM 43021 / JCM 3005 / NI 9100</strain>
    </source>
</reference>
<gene>
    <name evidence="2" type="ordered locus">Sros_7123</name>
</gene>
<accession>D2BAI8</accession>
<dbReference type="HOGENOM" id="CLU_3189699_0_0_11"/>
<dbReference type="AlphaFoldDB" id="D2BAI8"/>
<evidence type="ECO:0000313" key="3">
    <source>
        <dbReference type="Proteomes" id="UP000002029"/>
    </source>
</evidence>
<dbReference type="KEGG" id="sro:Sros_7123"/>
<organism evidence="2 3">
    <name type="scientific">Streptosporangium roseum (strain ATCC 12428 / DSM 43021 / JCM 3005 / KCTC 9067 / NCIMB 10171 / NRRL 2505 / NI 9100)</name>
    <dbReference type="NCBI Taxonomy" id="479432"/>
    <lineage>
        <taxon>Bacteria</taxon>
        <taxon>Bacillati</taxon>
        <taxon>Actinomycetota</taxon>
        <taxon>Actinomycetes</taxon>
        <taxon>Streptosporangiales</taxon>
        <taxon>Streptosporangiaceae</taxon>
        <taxon>Streptosporangium</taxon>
    </lineage>
</organism>
<dbReference type="EMBL" id="CP001814">
    <property type="protein sequence ID" value="ACZ89818.1"/>
    <property type="molecule type" value="Genomic_DNA"/>
</dbReference>
<feature type="compositionally biased region" description="Basic and acidic residues" evidence="1">
    <location>
        <begin position="17"/>
        <end position="46"/>
    </location>
</feature>
<name>D2BAI8_STRRD</name>